<organism evidence="1 2">
    <name type="scientific">Halolamina salifodinae</name>
    <dbReference type="NCBI Taxonomy" id="1202767"/>
    <lineage>
        <taxon>Archaea</taxon>
        <taxon>Methanobacteriati</taxon>
        <taxon>Methanobacteriota</taxon>
        <taxon>Stenosarchaea group</taxon>
        <taxon>Halobacteria</taxon>
        <taxon>Halobacteriales</taxon>
        <taxon>Haloferacaceae</taxon>
    </lineage>
</organism>
<protein>
    <submittedName>
        <fullName evidence="1">Uncharacterized protein</fullName>
    </submittedName>
</protein>
<gene>
    <name evidence="1" type="ORF">J2753_000508</name>
</gene>
<dbReference type="EMBL" id="JAGGLC010000001">
    <property type="protein sequence ID" value="MBP1986035.1"/>
    <property type="molecule type" value="Genomic_DNA"/>
</dbReference>
<sequence length="56" mass="6387">MGKTIEIVAYTVSGEPSPMIRVFETADAADEYIQELNRREELTEVERRAVDVDDLD</sequence>
<proteinExistence type="predicted"/>
<evidence type="ECO:0000313" key="2">
    <source>
        <dbReference type="Proteomes" id="UP000823736"/>
    </source>
</evidence>
<evidence type="ECO:0000313" key="1">
    <source>
        <dbReference type="EMBL" id="MBP1986035.1"/>
    </source>
</evidence>
<reference evidence="1" key="1">
    <citation type="submission" date="2021-03" db="EMBL/GenBank/DDBJ databases">
        <title>Genomic Encyclopedia of Type Strains, Phase IV (KMG-IV): sequencing the most valuable type-strain genomes for metagenomic binning, comparative biology and taxonomic classification.</title>
        <authorList>
            <person name="Goeker M."/>
        </authorList>
    </citation>
    <scope>NUCLEOTIDE SEQUENCE</scope>
    <source>
        <strain evidence="1">DSM 26232</strain>
    </source>
</reference>
<dbReference type="RefSeq" id="WP_209490148.1">
    <property type="nucleotide sequence ID" value="NZ_JAGGLC010000001.1"/>
</dbReference>
<dbReference type="AlphaFoldDB" id="A0A8T4GXK4"/>
<comment type="caution">
    <text evidence="1">The sequence shown here is derived from an EMBL/GenBank/DDBJ whole genome shotgun (WGS) entry which is preliminary data.</text>
</comment>
<accession>A0A8T4GXK4</accession>
<keyword evidence="2" id="KW-1185">Reference proteome</keyword>
<name>A0A8T4GXK4_9EURY</name>
<dbReference type="Proteomes" id="UP000823736">
    <property type="component" value="Unassembled WGS sequence"/>
</dbReference>